<comment type="similarity">
    <text evidence="2 6">Belongs to the dTDP-4-dehydrorhamnose reductase family.</text>
</comment>
<dbReference type="EC" id="1.1.1.133" evidence="3 6"/>
<dbReference type="Proteomes" id="UP000262917">
    <property type="component" value="Unassembled WGS sequence"/>
</dbReference>
<evidence type="ECO:0000256" key="4">
    <source>
        <dbReference type="ARBA" id="ARBA00017099"/>
    </source>
</evidence>
<sequence length="299" mass="31521">MRILLLGGNGQVGSALRRSLAPLGTVIATTRSGALKDGTACERADFDVPDALPALVARIVPDVVINAAAHTAVDRAENDAEAAFRANAQAPQALAAACAERDALLVHYSTDYVFDGRGTRPYREDDATAPLGVYGASKLAGEQAVRDSGARHLIFRTAWVYAAHGSNFLRTMLRLARERDELRVVADQVGAPTPAVLIADVTARVLAQAPSRSGTWHLTATGATSWHGFAEAIVAGAHARGLLARMPRVLPIATADYPTPAARPAYSVLDCSALQSDFGIELPDWRTGLATVLDALPRG</sequence>
<evidence type="ECO:0000256" key="1">
    <source>
        <dbReference type="ARBA" id="ARBA00004781"/>
    </source>
</evidence>
<dbReference type="Gene3D" id="3.90.25.10">
    <property type="entry name" value="UDP-galactose 4-epimerase, domain 1"/>
    <property type="match status" value="1"/>
</dbReference>
<dbReference type="RefSeq" id="WP_117201207.1">
    <property type="nucleotide sequence ID" value="NZ_JBHTBK010000017.1"/>
</dbReference>
<evidence type="ECO:0000313" key="8">
    <source>
        <dbReference type="EMBL" id="RFP62387.1"/>
    </source>
</evidence>
<evidence type="ECO:0000256" key="5">
    <source>
        <dbReference type="ARBA" id="ARBA00048200"/>
    </source>
</evidence>
<proteinExistence type="inferred from homology"/>
<dbReference type="Pfam" id="PF04321">
    <property type="entry name" value="RmlD_sub_bind"/>
    <property type="match status" value="1"/>
</dbReference>
<evidence type="ECO:0000256" key="6">
    <source>
        <dbReference type="RuleBase" id="RU364082"/>
    </source>
</evidence>
<dbReference type="PANTHER" id="PTHR10491:SF4">
    <property type="entry name" value="METHIONINE ADENOSYLTRANSFERASE 2 SUBUNIT BETA"/>
    <property type="match status" value="1"/>
</dbReference>
<dbReference type="NCBIfam" id="NF007440">
    <property type="entry name" value="PRK09987.1"/>
    <property type="match status" value="1"/>
</dbReference>
<gene>
    <name evidence="8" type="primary">rfbD</name>
    <name evidence="8" type="ORF">D0Y53_00770</name>
</gene>
<dbReference type="InterPro" id="IPR005913">
    <property type="entry name" value="dTDP_dehydrorham_reduct"/>
</dbReference>
<protein>
    <recommendedName>
        <fullName evidence="4 6">dTDP-4-dehydrorhamnose reductase</fullName>
        <ecNumber evidence="3 6">1.1.1.133</ecNumber>
    </recommendedName>
</protein>
<keyword evidence="6" id="KW-0521">NADP</keyword>
<accession>A0A372DSI6</accession>
<dbReference type="PANTHER" id="PTHR10491">
    <property type="entry name" value="DTDP-4-DEHYDRORHAMNOSE REDUCTASE"/>
    <property type="match status" value="1"/>
</dbReference>
<dbReference type="OrthoDB" id="9803892at2"/>
<dbReference type="GO" id="GO:0019305">
    <property type="term" value="P:dTDP-rhamnose biosynthetic process"/>
    <property type="evidence" value="ECO:0007669"/>
    <property type="project" value="UniProtKB-UniPathway"/>
</dbReference>
<dbReference type="InterPro" id="IPR036291">
    <property type="entry name" value="NAD(P)-bd_dom_sf"/>
</dbReference>
<evidence type="ECO:0000256" key="3">
    <source>
        <dbReference type="ARBA" id="ARBA00012929"/>
    </source>
</evidence>
<dbReference type="EMBL" id="QVPD01000001">
    <property type="protein sequence ID" value="RFP62387.1"/>
    <property type="molecule type" value="Genomic_DNA"/>
</dbReference>
<dbReference type="GO" id="GO:0005829">
    <property type="term" value="C:cytosol"/>
    <property type="evidence" value="ECO:0007669"/>
    <property type="project" value="TreeGrafter"/>
</dbReference>
<dbReference type="SUPFAM" id="SSF51735">
    <property type="entry name" value="NAD(P)-binding Rossmann-fold domains"/>
    <property type="match status" value="1"/>
</dbReference>
<keyword evidence="9" id="KW-1185">Reference proteome</keyword>
<organism evidence="8 9">
    <name type="scientific">Cognatiluteimonas weifangensis</name>
    <dbReference type="NCBI Taxonomy" id="2303539"/>
    <lineage>
        <taxon>Bacteria</taxon>
        <taxon>Pseudomonadati</taxon>
        <taxon>Pseudomonadota</taxon>
        <taxon>Gammaproteobacteria</taxon>
        <taxon>Lysobacterales</taxon>
        <taxon>Lysobacteraceae</taxon>
        <taxon>Cognatiluteimonas</taxon>
    </lineage>
</organism>
<dbReference type="GO" id="GO:0008831">
    <property type="term" value="F:dTDP-4-dehydrorhamnose reductase activity"/>
    <property type="evidence" value="ECO:0007669"/>
    <property type="project" value="UniProtKB-EC"/>
</dbReference>
<dbReference type="UniPathway" id="UPA00281"/>
<dbReference type="UniPathway" id="UPA00124"/>
<dbReference type="GO" id="GO:0009243">
    <property type="term" value="P:O antigen biosynthetic process"/>
    <property type="evidence" value="ECO:0007669"/>
    <property type="project" value="UniProtKB-UniPathway"/>
</dbReference>
<dbReference type="AlphaFoldDB" id="A0A372DSI6"/>
<comment type="catalytic activity">
    <reaction evidence="5 6">
        <text>dTDP-beta-L-rhamnose + NADP(+) = dTDP-4-dehydro-beta-L-rhamnose + NADPH + H(+)</text>
        <dbReference type="Rhea" id="RHEA:21796"/>
        <dbReference type="ChEBI" id="CHEBI:15378"/>
        <dbReference type="ChEBI" id="CHEBI:57510"/>
        <dbReference type="ChEBI" id="CHEBI:57783"/>
        <dbReference type="ChEBI" id="CHEBI:58349"/>
        <dbReference type="ChEBI" id="CHEBI:62830"/>
        <dbReference type="EC" id="1.1.1.133"/>
    </reaction>
</comment>
<comment type="caution">
    <text evidence="8">The sequence shown here is derived from an EMBL/GenBank/DDBJ whole genome shotgun (WGS) entry which is preliminary data.</text>
</comment>
<comment type="cofactor">
    <cofactor evidence="6">
        <name>Mg(2+)</name>
        <dbReference type="ChEBI" id="CHEBI:18420"/>
    </cofactor>
    <text evidence="6">Binds 1 Mg(2+) ion per monomer.</text>
</comment>
<dbReference type="CDD" id="cd05254">
    <property type="entry name" value="dTDP_HR_like_SDR_e"/>
    <property type="match status" value="1"/>
</dbReference>
<feature type="domain" description="RmlD-like substrate binding" evidence="7">
    <location>
        <begin position="1"/>
        <end position="296"/>
    </location>
</feature>
<dbReference type="NCBIfam" id="TIGR01214">
    <property type="entry name" value="rmlD"/>
    <property type="match status" value="1"/>
</dbReference>
<dbReference type="Gene3D" id="3.40.50.720">
    <property type="entry name" value="NAD(P)-binding Rossmann-like Domain"/>
    <property type="match status" value="1"/>
</dbReference>
<comment type="pathway">
    <text evidence="1 6">Carbohydrate biosynthesis; dTDP-L-rhamnose biosynthesis.</text>
</comment>
<keyword evidence="6 8" id="KW-0560">Oxidoreductase</keyword>
<comment type="function">
    <text evidence="6">Catalyzes the reduction of dTDP-6-deoxy-L-lyxo-4-hexulose to yield dTDP-L-rhamnose.</text>
</comment>
<name>A0A372DSI6_9GAMM</name>
<reference evidence="8 9" key="1">
    <citation type="submission" date="2018-08" db="EMBL/GenBank/DDBJ databases">
        <title>Lysobacter weifangensis sp. nov., a new member of the family 'Xanthomonadaceae', isolated from soil in a farmland.</title>
        <authorList>
            <person name="Zhao H."/>
        </authorList>
    </citation>
    <scope>NUCLEOTIDE SEQUENCE [LARGE SCALE GENOMIC DNA]</scope>
    <source>
        <strain evidence="8 9">WF-2</strain>
    </source>
</reference>
<evidence type="ECO:0000259" key="7">
    <source>
        <dbReference type="Pfam" id="PF04321"/>
    </source>
</evidence>
<evidence type="ECO:0000256" key="2">
    <source>
        <dbReference type="ARBA" id="ARBA00010944"/>
    </source>
</evidence>
<evidence type="ECO:0000313" key="9">
    <source>
        <dbReference type="Proteomes" id="UP000262917"/>
    </source>
</evidence>
<dbReference type="InterPro" id="IPR029903">
    <property type="entry name" value="RmlD-like-bd"/>
</dbReference>